<evidence type="ECO:0000313" key="1">
    <source>
        <dbReference type="EMBL" id="MBW0522879.1"/>
    </source>
</evidence>
<comment type="caution">
    <text evidence="1">The sequence shown here is derived from an EMBL/GenBank/DDBJ whole genome shotgun (WGS) entry which is preliminary data.</text>
</comment>
<name>A0A9Q3I1Q0_9BASI</name>
<organism evidence="1 2">
    <name type="scientific">Austropuccinia psidii MF-1</name>
    <dbReference type="NCBI Taxonomy" id="1389203"/>
    <lineage>
        <taxon>Eukaryota</taxon>
        <taxon>Fungi</taxon>
        <taxon>Dikarya</taxon>
        <taxon>Basidiomycota</taxon>
        <taxon>Pucciniomycotina</taxon>
        <taxon>Pucciniomycetes</taxon>
        <taxon>Pucciniales</taxon>
        <taxon>Sphaerophragmiaceae</taxon>
        <taxon>Austropuccinia</taxon>
    </lineage>
</organism>
<dbReference type="OrthoDB" id="3268967at2759"/>
<evidence type="ECO:0000313" key="2">
    <source>
        <dbReference type="Proteomes" id="UP000765509"/>
    </source>
</evidence>
<accession>A0A9Q3I1Q0</accession>
<gene>
    <name evidence="1" type="ORF">O181_062594</name>
</gene>
<proteinExistence type="predicted"/>
<dbReference type="EMBL" id="AVOT02029885">
    <property type="protein sequence ID" value="MBW0522879.1"/>
    <property type="molecule type" value="Genomic_DNA"/>
</dbReference>
<dbReference type="Proteomes" id="UP000765509">
    <property type="component" value="Unassembled WGS sequence"/>
</dbReference>
<protein>
    <submittedName>
        <fullName evidence="1">Uncharacterized protein</fullName>
    </submittedName>
</protein>
<keyword evidence="2" id="KW-1185">Reference proteome</keyword>
<dbReference type="AlphaFoldDB" id="A0A9Q3I1Q0"/>
<reference evidence="1" key="1">
    <citation type="submission" date="2021-03" db="EMBL/GenBank/DDBJ databases">
        <title>Draft genome sequence of rust myrtle Austropuccinia psidii MF-1, a brazilian biotype.</title>
        <authorList>
            <person name="Quecine M.C."/>
            <person name="Pachon D.M.R."/>
            <person name="Bonatelli M.L."/>
            <person name="Correr F.H."/>
            <person name="Franceschini L.M."/>
            <person name="Leite T.F."/>
            <person name="Margarido G.R.A."/>
            <person name="Almeida C.A."/>
            <person name="Ferrarezi J.A."/>
            <person name="Labate C.A."/>
        </authorList>
    </citation>
    <scope>NUCLEOTIDE SEQUENCE</scope>
    <source>
        <strain evidence="1">MF-1</strain>
    </source>
</reference>
<sequence length="144" mass="16148">MTIFHKAGFINKSAYVLRKLSLANTSDNPGYVPLEAEPQIPIQGTNITDIGTKFFEQCILIPALWLAYNTSAHSYAGQTPAMLEKGCNPRLPADTLRKDFIYIHPTASRFELIFEKVKHNANKGINEAFEYENRSGTKVIKSQT</sequence>